<proteinExistence type="predicted"/>
<feature type="region of interest" description="Disordered" evidence="3">
    <location>
        <begin position="371"/>
        <end position="394"/>
    </location>
</feature>
<dbReference type="CDD" id="cd06992">
    <property type="entry name" value="cupin_GDO-like_C"/>
    <property type="match status" value="1"/>
</dbReference>
<dbReference type="CDD" id="cd02216">
    <property type="entry name" value="cupin_GDO-like_N"/>
    <property type="match status" value="1"/>
</dbReference>
<protein>
    <submittedName>
        <fullName evidence="5">Gentisate 1,2-dioxygenase</fullName>
    </submittedName>
</protein>
<evidence type="ECO:0000256" key="1">
    <source>
        <dbReference type="ARBA" id="ARBA00022964"/>
    </source>
</evidence>
<sequence>MTNTTNVVDQDEMPDGEGLARLKEYDAKINARNIRGQWSFEPMMDSVIGGPKPRGTAMVWPWTETRDLLVEASKVLGPRGIGRTSLVFTNPEIAQGAPGSTHTMAIGIQIMRAQELCWSHRHTMSALRFIIEGNPATYTVVDGEPLTMDTFDLLITPRASWHDHHNPTDDEVIWLDVLDLGLTTGLNQAYFEPYGPASQPQRSTVSDNQGLRASTLRPVRESARANRLPIRYAWKDVEPILDAYASDATAGDSYDGLALRYANPVTGGSTFQTMDCWLQQFVPGFDGTLHRRSSSAVGYVISGEGTLEVEGKVLQLRTGDAYAIPNYAWHRFVNTSDAPLRVFSTHDIPAMQALGFFYEEPEAIIGAAEAPRVPASPTKQTYRSDAFLERDENR</sequence>
<dbReference type="PANTHER" id="PTHR41517:SF1">
    <property type="entry name" value="CUPIN"/>
    <property type="match status" value="1"/>
</dbReference>
<dbReference type="EMBL" id="BAABCN010000012">
    <property type="protein sequence ID" value="GAA3889325.1"/>
    <property type="molecule type" value="Genomic_DNA"/>
</dbReference>
<dbReference type="Pfam" id="PF07883">
    <property type="entry name" value="Cupin_2"/>
    <property type="match status" value="2"/>
</dbReference>
<feature type="region of interest" description="Disordered" evidence="3">
    <location>
        <begin position="195"/>
        <end position="218"/>
    </location>
</feature>
<evidence type="ECO:0000259" key="4">
    <source>
        <dbReference type="Pfam" id="PF07883"/>
    </source>
</evidence>
<accession>A0ABP7KZ34</accession>
<keyword evidence="6" id="KW-1185">Reference proteome</keyword>
<dbReference type="Gene3D" id="2.60.120.10">
    <property type="entry name" value="Jelly Rolls"/>
    <property type="match status" value="1"/>
</dbReference>
<feature type="domain" description="Cupin type-2" evidence="4">
    <location>
        <begin position="111"/>
        <end position="177"/>
    </location>
</feature>
<keyword evidence="1" id="KW-0223">Dioxygenase</keyword>
<dbReference type="PANTHER" id="PTHR41517">
    <property type="entry name" value="1,2-DIOXYGENASE PROTEIN-RELATED"/>
    <property type="match status" value="1"/>
</dbReference>
<organism evidence="5 6">
    <name type="scientific">Leifsonia kafniensis</name>
    <dbReference type="NCBI Taxonomy" id="475957"/>
    <lineage>
        <taxon>Bacteria</taxon>
        <taxon>Bacillati</taxon>
        <taxon>Actinomycetota</taxon>
        <taxon>Actinomycetes</taxon>
        <taxon>Micrococcales</taxon>
        <taxon>Microbacteriaceae</taxon>
        <taxon>Leifsonia</taxon>
    </lineage>
</organism>
<feature type="compositionally biased region" description="Polar residues" evidence="3">
    <location>
        <begin position="198"/>
        <end position="212"/>
    </location>
</feature>
<gene>
    <name evidence="5" type="primary">gtdA_2</name>
    <name evidence="5" type="ORF">GCM10022381_34020</name>
</gene>
<evidence type="ECO:0000313" key="6">
    <source>
        <dbReference type="Proteomes" id="UP001501803"/>
    </source>
</evidence>
<comment type="caution">
    <text evidence="5">The sequence shown here is derived from an EMBL/GenBank/DDBJ whole genome shotgun (WGS) entry which is preliminary data.</text>
</comment>
<dbReference type="Proteomes" id="UP001501803">
    <property type="component" value="Unassembled WGS sequence"/>
</dbReference>
<name>A0ABP7KZ34_9MICO</name>
<feature type="domain" description="Cupin type-2" evidence="4">
    <location>
        <begin position="278"/>
        <end position="344"/>
    </location>
</feature>
<dbReference type="RefSeq" id="WP_345068869.1">
    <property type="nucleotide sequence ID" value="NZ_BAABCN010000012.1"/>
</dbReference>
<evidence type="ECO:0000256" key="3">
    <source>
        <dbReference type="SAM" id="MobiDB-lite"/>
    </source>
</evidence>
<dbReference type="InterPro" id="IPR014710">
    <property type="entry name" value="RmlC-like_jellyroll"/>
</dbReference>
<dbReference type="InterPro" id="IPR013096">
    <property type="entry name" value="Cupin_2"/>
</dbReference>
<evidence type="ECO:0000313" key="5">
    <source>
        <dbReference type="EMBL" id="GAA3889325.1"/>
    </source>
</evidence>
<keyword evidence="2" id="KW-0560">Oxidoreductase</keyword>
<dbReference type="InterPro" id="IPR011051">
    <property type="entry name" value="RmlC_Cupin_sf"/>
</dbReference>
<dbReference type="InterPro" id="IPR047183">
    <property type="entry name" value="GDO-like"/>
</dbReference>
<dbReference type="SUPFAM" id="SSF51182">
    <property type="entry name" value="RmlC-like cupins"/>
    <property type="match status" value="1"/>
</dbReference>
<reference evidence="6" key="1">
    <citation type="journal article" date="2019" name="Int. J. Syst. Evol. Microbiol.">
        <title>The Global Catalogue of Microorganisms (GCM) 10K type strain sequencing project: providing services to taxonomists for standard genome sequencing and annotation.</title>
        <authorList>
            <consortium name="The Broad Institute Genomics Platform"/>
            <consortium name="The Broad Institute Genome Sequencing Center for Infectious Disease"/>
            <person name="Wu L."/>
            <person name="Ma J."/>
        </authorList>
    </citation>
    <scope>NUCLEOTIDE SEQUENCE [LARGE SCALE GENOMIC DNA]</scope>
    <source>
        <strain evidence="6">JCM 17021</strain>
    </source>
</reference>
<evidence type="ECO:0000256" key="2">
    <source>
        <dbReference type="ARBA" id="ARBA00023002"/>
    </source>
</evidence>